<sequence length="421" mass="47904">MRQPIERHLPYRLPCLYTILRQESSERARAEMVTAVKRGLLQSAPWQRSMPSQFFYDDEGSALYERITQTDDYYLTRCEAEIFAERADDILDIAAGIRRTDVDAAAPSAASPSDVVSLIDLGAGDGRKTLVLLQRAVQRGLRVCYVPVDISEKAMVSCAERVMPAMEKALMREKRPLGAAPSFMFRGLVGDFFECLEYLFDEDTAAERRVNGMRVDAWDRAVDGTADDRLRHRIMVTFIGSSIGNLDIASSIQFCRRMRTLLRHGVDHCLIGFDLRKSHHLMQRAYSDREGITAEFNRNLLRRMNRELGADFDADRFEHYAQFSVERGVMESYLVATQPMRVTFRHLEAEEGSNERATRAPSTARAPAVLELRAWEAIHTENSAKYTIEQIEQMARSAGFEGAIAHLSDSRHWFVDSIFEA</sequence>
<dbReference type="InterPro" id="IPR051128">
    <property type="entry name" value="EgtD_Methyltrsf_superfamily"/>
</dbReference>
<keyword evidence="2" id="KW-0808">Transferase</keyword>
<evidence type="ECO:0000313" key="4">
    <source>
        <dbReference type="EMBL" id="KAK4536131.1"/>
    </source>
</evidence>
<keyword evidence="1" id="KW-0489">Methyltransferase</keyword>
<accession>A0AAV9IVK8</accession>
<dbReference type="InterPro" id="IPR019257">
    <property type="entry name" value="MeTrfase_dom"/>
</dbReference>
<dbReference type="GO" id="GO:0008168">
    <property type="term" value="F:methyltransferase activity"/>
    <property type="evidence" value="ECO:0007669"/>
    <property type="project" value="UniProtKB-KW"/>
</dbReference>
<dbReference type="EMBL" id="JANCYW010000007">
    <property type="protein sequence ID" value="KAK4536131.1"/>
    <property type="molecule type" value="Genomic_DNA"/>
</dbReference>
<protein>
    <recommendedName>
        <fullName evidence="3">Histidine-specific methyltransferase SAM-dependent domain-containing protein</fullName>
    </recommendedName>
</protein>
<organism evidence="4 5">
    <name type="scientific">Cyanidium caldarium</name>
    <name type="common">Red alga</name>
    <dbReference type="NCBI Taxonomy" id="2771"/>
    <lineage>
        <taxon>Eukaryota</taxon>
        <taxon>Rhodophyta</taxon>
        <taxon>Bangiophyceae</taxon>
        <taxon>Cyanidiales</taxon>
        <taxon>Cyanidiaceae</taxon>
        <taxon>Cyanidium</taxon>
    </lineage>
</organism>
<dbReference type="Proteomes" id="UP001301350">
    <property type="component" value="Unassembled WGS sequence"/>
</dbReference>
<dbReference type="Pfam" id="PF10017">
    <property type="entry name" value="Methyltransf_33"/>
    <property type="match status" value="1"/>
</dbReference>
<feature type="domain" description="Histidine-specific methyltransferase SAM-dependent" evidence="3">
    <location>
        <begin position="34"/>
        <end position="419"/>
    </location>
</feature>
<name>A0AAV9IVK8_CYACA</name>
<keyword evidence="5" id="KW-1185">Reference proteome</keyword>
<dbReference type="InterPro" id="IPR029063">
    <property type="entry name" value="SAM-dependent_MTases_sf"/>
</dbReference>
<gene>
    <name evidence="4" type="ORF">CDCA_CDCA07G2156</name>
</gene>
<evidence type="ECO:0000259" key="3">
    <source>
        <dbReference type="Pfam" id="PF10017"/>
    </source>
</evidence>
<reference evidence="4 5" key="1">
    <citation type="submission" date="2022-07" db="EMBL/GenBank/DDBJ databases">
        <title>Genome-wide signatures of adaptation to extreme environments.</title>
        <authorList>
            <person name="Cho C.H."/>
            <person name="Yoon H.S."/>
        </authorList>
    </citation>
    <scope>NUCLEOTIDE SEQUENCE [LARGE SCALE GENOMIC DNA]</scope>
    <source>
        <strain evidence="4 5">DBV 063 E5</strain>
    </source>
</reference>
<dbReference type="AlphaFoldDB" id="A0AAV9IVK8"/>
<proteinExistence type="predicted"/>
<dbReference type="GO" id="GO:0032259">
    <property type="term" value="P:methylation"/>
    <property type="evidence" value="ECO:0007669"/>
    <property type="project" value="UniProtKB-KW"/>
</dbReference>
<evidence type="ECO:0000313" key="5">
    <source>
        <dbReference type="Proteomes" id="UP001301350"/>
    </source>
</evidence>
<dbReference type="PANTHER" id="PTHR43397:SF1">
    <property type="entry name" value="ERGOTHIONEINE BIOSYNTHESIS PROTEIN 1"/>
    <property type="match status" value="1"/>
</dbReference>
<comment type="caution">
    <text evidence="4">The sequence shown here is derived from an EMBL/GenBank/DDBJ whole genome shotgun (WGS) entry which is preliminary data.</text>
</comment>
<dbReference type="PANTHER" id="PTHR43397">
    <property type="entry name" value="ERGOTHIONEINE BIOSYNTHESIS PROTEIN 1"/>
    <property type="match status" value="1"/>
</dbReference>
<evidence type="ECO:0000256" key="2">
    <source>
        <dbReference type="ARBA" id="ARBA00022679"/>
    </source>
</evidence>
<dbReference type="Gene3D" id="3.40.50.150">
    <property type="entry name" value="Vaccinia Virus protein VP39"/>
    <property type="match status" value="1"/>
</dbReference>
<evidence type="ECO:0000256" key="1">
    <source>
        <dbReference type="ARBA" id="ARBA00022603"/>
    </source>
</evidence>